<proteinExistence type="predicted"/>
<protein>
    <submittedName>
        <fullName evidence="2">Uncharacterized protein</fullName>
    </submittedName>
</protein>
<evidence type="ECO:0000313" key="2">
    <source>
        <dbReference type="EMBL" id="CAF1455019.1"/>
    </source>
</evidence>
<dbReference type="EMBL" id="CAJNON010001353">
    <property type="protein sequence ID" value="CAF1455019.1"/>
    <property type="molecule type" value="Genomic_DNA"/>
</dbReference>
<feature type="region of interest" description="Disordered" evidence="1">
    <location>
        <begin position="1"/>
        <end position="28"/>
    </location>
</feature>
<accession>A0A815PWP6</accession>
<evidence type="ECO:0000256" key="1">
    <source>
        <dbReference type="SAM" id="MobiDB-lite"/>
    </source>
</evidence>
<dbReference type="InterPro" id="IPR011042">
    <property type="entry name" value="6-blade_b-propeller_TolB-like"/>
</dbReference>
<dbReference type="Gene3D" id="2.120.10.30">
    <property type="entry name" value="TolB, C-terminal domain"/>
    <property type="match status" value="1"/>
</dbReference>
<reference evidence="2" key="1">
    <citation type="submission" date="2021-02" db="EMBL/GenBank/DDBJ databases">
        <authorList>
            <person name="Nowell W R."/>
        </authorList>
    </citation>
    <scope>NUCLEOTIDE SEQUENCE</scope>
</reference>
<gene>
    <name evidence="2" type="ORF">VCS650_LOCUS39703</name>
</gene>
<name>A0A815PWP6_9BILA</name>
<dbReference type="OrthoDB" id="342730at2759"/>
<dbReference type="Proteomes" id="UP000663891">
    <property type="component" value="Unassembled WGS sequence"/>
</dbReference>
<comment type="caution">
    <text evidence="2">The sequence shown here is derived from an EMBL/GenBank/DDBJ whole genome shotgun (WGS) entry which is preliminary data.</text>
</comment>
<organism evidence="2 3">
    <name type="scientific">Adineta steineri</name>
    <dbReference type="NCBI Taxonomy" id="433720"/>
    <lineage>
        <taxon>Eukaryota</taxon>
        <taxon>Metazoa</taxon>
        <taxon>Spiralia</taxon>
        <taxon>Gnathifera</taxon>
        <taxon>Rotifera</taxon>
        <taxon>Eurotatoria</taxon>
        <taxon>Bdelloidea</taxon>
        <taxon>Adinetida</taxon>
        <taxon>Adinetidae</taxon>
        <taxon>Adineta</taxon>
    </lineage>
</organism>
<evidence type="ECO:0000313" key="3">
    <source>
        <dbReference type="Proteomes" id="UP000663891"/>
    </source>
</evidence>
<dbReference type="AlphaFoldDB" id="A0A815PWP6"/>
<sequence>MKWKKDATEGNIVAGGNGQGNSLKELSSPRGVIVDHLGDKNGEIVIGGNSVGDGSNQLNAPASLSFDVEGNLYVADV</sequence>